<protein>
    <submittedName>
        <fullName evidence="1">Uncharacterized protein</fullName>
    </submittedName>
</protein>
<name>A0A264VNE9_PRORE</name>
<evidence type="ECO:0000313" key="1">
    <source>
        <dbReference type="EMBL" id="OZS72864.1"/>
    </source>
</evidence>
<evidence type="ECO:0000313" key="2">
    <source>
        <dbReference type="Proteomes" id="UP000216001"/>
    </source>
</evidence>
<dbReference type="EMBL" id="NOWC01000029">
    <property type="protein sequence ID" value="OZS72864.1"/>
    <property type="molecule type" value="Genomic_DNA"/>
</dbReference>
<dbReference type="Proteomes" id="UP000216001">
    <property type="component" value="Unassembled WGS sequence"/>
</dbReference>
<accession>A0A264VNE9</accession>
<proteinExistence type="predicted"/>
<comment type="caution">
    <text evidence="1">The sequence shown here is derived from an EMBL/GenBank/DDBJ whole genome shotgun (WGS) entry which is preliminary data.</text>
</comment>
<dbReference type="RefSeq" id="WP_094962597.1">
    <property type="nucleotide sequence ID" value="NZ_NOWC01000029.1"/>
</dbReference>
<reference evidence="1 2" key="1">
    <citation type="submission" date="2017-07" db="EMBL/GenBank/DDBJ databases">
        <title>blaIMP-27 on transferable plasmids in Proteus mirabilis and Providencia rettgeri.</title>
        <authorList>
            <person name="Potter R."/>
        </authorList>
    </citation>
    <scope>NUCLEOTIDE SEQUENCE [LARGE SCALE GENOMIC DNA]</scope>
    <source>
        <strain evidence="1 2">PR1</strain>
    </source>
</reference>
<gene>
    <name evidence="1" type="ORF">CHI95_19485</name>
</gene>
<organism evidence="1 2">
    <name type="scientific">Providencia rettgeri</name>
    <dbReference type="NCBI Taxonomy" id="587"/>
    <lineage>
        <taxon>Bacteria</taxon>
        <taxon>Pseudomonadati</taxon>
        <taxon>Pseudomonadota</taxon>
        <taxon>Gammaproteobacteria</taxon>
        <taxon>Enterobacterales</taxon>
        <taxon>Morganellaceae</taxon>
        <taxon>Providencia</taxon>
    </lineage>
</organism>
<dbReference type="AlphaFoldDB" id="A0A264VNE9"/>
<sequence>MSENELKQLIAMLLEDAKRIQQIEPNAGTAARINAAKKALASGVFDALLMLVASAYRLAIAEAGYEYTVGADGSLLVRDPVQCSNGAFKWVEHNIVKLSSNDEASKFLLERS</sequence>